<gene>
    <name evidence="1" type="ORF">MRB53_005147</name>
</gene>
<organism evidence="1 2">
    <name type="scientific">Persea americana</name>
    <name type="common">Avocado</name>
    <dbReference type="NCBI Taxonomy" id="3435"/>
    <lineage>
        <taxon>Eukaryota</taxon>
        <taxon>Viridiplantae</taxon>
        <taxon>Streptophyta</taxon>
        <taxon>Embryophyta</taxon>
        <taxon>Tracheophyta</taxon>
        <taxon>Spermatophyta</taxon>
        <taxon>Magnoliopsida</taxon>
        <taxon>Magnoliidae</taxon>
        <taxon>Laurales</taxon>
        <taxon>Lauraceae</taxon>
        <taxon>Persea</taxon>
    </lineage>
</organism>
<proteinExistence type="predicted"/>
<keyword evidence="2" id="KW-1185">Reference proteome</keyword>
<protein>
    <submittedName>
        <fullName evidence="1">Uncharacterized protein</fullName>
    </submittedName>
</protein>
<comment type="caution">
    <text evidence="1">The sequence shown here is derived from an EMBL/GenBank/DDBJ whole genome shotgun (WGS) entry which is preliminary data.</text>
</comment>
<evidence type="ECO:0000313" key="1">
    <source>
        <dbReference type="EMBL" id="KAJ8643399.1"/>
    </source>
</evidence>
<evidence type="ECO:0000313" key="2">
    <source>
        <dbReference type="Proteomes" id="UP001234297"/>
    </source>
</evidence>
<dbReference type="Proteomes" id="UP001234297">
    <property type="component" value="Chromosome 2"/>
</dbReference>
<dbReference type="EMBL" id="CM056810">
    <property type="protein sequence ID" value="KAJ8643399.1"/>
    <property type="molecule type" value="Genomic_DNA"/>
</dbReference>
<sequence>MPFSHGQRQLIEAKPIVYKYKAEGSKVLLQSTAIALFCNPMDSIFFLEDEARARFLQAMGQAIGCTYICLWSYLPPPQNYLISMDAWYNVEMDQPSSSTGSLFHRLFDEYRRSLFNVEYGCVPGHAFREGMPFLEQHYLELMRWVSNETQRWFYQINMQLEIRKLLAKDFFQEYQLKEPYIMDQIEHENIITRTSPIQSHSQAMQLGDIQLLKMTTSGIAAITNTILAGLSSPSSSCQREESNTLQCQIGDGTGAFVSYASSIVPRMESRLTSHGQFKMKLVFAMLGSIYSTMREAKFQEKHPTSNRLRHIFSERMRRRKFKECFQALRSLLPPDSKKDQLSVLVKTLDYLNALKARVLELQGRNQRIAVHLSPAKEAQGEVGDMNEAVEMHGLSGNESTPAYQQINLRVTVSKNDCDMVDLVFHLLECLKQMEEKLSIVSMQADTELHHMNQFNQAIFRLRIKTSEWDERLIKEALIKAVDDLTR</sequence>
<name>A0ACC2MCT0_PERAE</name>
<accession>A0ACC2MCT0</accession>
<reference evidence="1 2" key="1">
    <citation type="journal article" date="2022" name="Hortic Res">
        <title>A haplotype resolved chromosomal level avocado genome allows analysis of novel avocado genes.</title>
        <authorList>
            <person name="Nath O."/>
            <person name="Fletcher S.J."/>
            <person name="Hayward A."/>
            <person name="Shaw L.M."/>
            <person name="Masouleh A.K."/>
            <person name="Furtado A."/>
            <person name="Henry R.J."/>
            <person name="Mitter N."/>
        </authorList>
    </citation>
    <scope>NUCLEOTIDE SEQUENCE [LARGE SCALE GENOMIC DNA]</scope>
    <source>
        <strain evidence="2">cv. Hass</strain>
    </source>
</reference>